<comment type="pathway">
    <text evidence="1 8">Cofactor biosynthesis; tetrahydrofolate biosynthesis; 5,6,7,8-tetrahydrofolate from 7,8-dihydrofolate: step 1/1.</text>
</comment>
<dbReference type="OrthoDB" id="9804315at2"/>
<dbReference type="PROSITE" id="PS00075">
    <property type="entry name" value="DHFR_1"/>
    <property type="match status" value="1"/>
</dbReference>
<dbReference type="UniPathway" id="UPA00077">
    <property type="reaction ID" value="UER00158"/>
</dbReference>
<dbReference type="GO" id="GO:0070401">
    <property type="term" value="F:NADP+ binding"/>
    <property type="evidence" value="ECO:0007669"/>
    <property type="project" value="UniProtKB-ARBA"/>
</dbReference>
<dbReference type="InterPro" id="IPR001796">
    <property type="entry name" value="DHFR_dom"/>
</dbReference>
<evidence type="ECO:0000256" key="5">
    <source>
        <dbReference type="ARBA" id="ARBA00022857"/>
    </source>
</evidence>
<dbReference type="EMBL" id="FOSP01000023">
    <property type="protein sequence ID" value="SFK96910.1"/>
    <property type="molecule type" value="Genomic_DNA"/>
</dbReference>
<dbReference type="InterPro" id="IPR024072">
    <property type="entry name" value="DHFR-like_dom_sf"/>
</dbReference>
<dbReference type="PIRSF" id="PIRSF000194">
    <property type="entry name" value="DHFR"/>
    <property type="match status" value="1"/>
</dbReference>
<organism evidence="11 12">
    <name type="scientific">Nitrosomonas aestuarii</name>
    <dbReference type="NCBI Taxonomy" id="52441"/>
    <lineage>
        <taxon>Bacteria</taxon>
        <taxon>Pseudomonadati</taxon>
        <taxon>Pseudomonadota</taxon>
        <taxon>Betaproteobacteria</taxon>
        <taxon>Nitrosomonadales</taxon>
        <taxon>Nitrosomonadaceae</taxon>
        <taxon>Nitrosomonas</taxon>
    </lineage>
</organism>
<proteinExistence type="inferred from homology"/>
<dbReference type="AlphaFoldDB" id="A0A1I4DW56"/>
<dbReference type="CDD" id="cd00209">
    <property type="entry name" value="DHFR"/>
    <property type="match status" value="1"/>
</dbReference>
<evidence type="ECO:0000313" key="11">
    <source>
        <dbReference type="EMBL" id="SFK96910.1"/>
    </source>
</evidence>
<dbReference type="InterPro" id="IPR017925">
    <property type="entry name" value="DHFR_CS"/>
</dbReference>
<dbReference type="GO" id="GO:0004146">
    <property type="term" value="F:dihydrofolate reductase activity"/>
    <property type="evidence" value="ECO:0007669"/>
    <property type="project" value="UniProtKB-EC"/>
</dbReference>
<evidence type="ECO:0000256" key="7">
    <source>
        <dbReference type="ARBA" id="ARBA00025067"/>
    </source>
</evidence>
<dbReference type="GO" id="GO:0005829">
    <property type="term" value="C:cytosol"/>
    <property type="evidence" value="ECO:0007669"/>
    <property type="project" value="TreeGrafter"/>
</dbReference>
<dbReference type="EC" id="1.5.1.3" evidence="3 8"/>
<comment type="function">
    <text evidence="7 8">Key enzyme in folate metabolism. Catalyzes an essential reaction for de novo glycine and purine synthesis, and for DNA precursor synthesis.</text>
</comment>
<evidence type="ECO:0000256" key="6">
    <source>
        <dbReference type="ARBA" id="ARBA00023002"/>
    </source>
</evidence>
<dbReference type="PANTHER" id="PTHR48069">
    <property type="entry name" value="DIHYDROFOLATE REDUCTASE"/>
    <property type="match status" value="1"/>
</dbReference>
<dbReference type="GO" id="GO:0046452">
    <property type="term" value="P:dihydrofolate metabolic process"/>
    <property type="evidence" value="ECO:0007669"/>
    <property type="project" value="TreeGrafter"/>
</dbReference>
<dbReference type="RefSeq" id="WP_090701094.1">
    <property type="nucleotide sequence ID" value="NZ_FOSP01000023.1"/>
</dbReference>
<protein>
    <recommendedName>
        <fullName evidence="3 8">Dihydrofolate reductase</fullName>
        <ecNumber evidence="3 8">1.5.1.3</ecNumber>
    </recommendedName>
</protein>
<evidence type="ECO:0000256" key="9">
    <source>
        <dbReference type="RuleBase" id="RU004474"/>
    </source>
</evidence>
<comment type="catalytic activity">
    <reaction evidence="8">
        <text>(6S)-5,6,7,8-tetrahydrofolate + NADP(+) = 7,8-dihydrofolate + NADPH + H(+)</text>
        <dbReference type="Rhea" id="RHEA:15009"/>
        <dbReference type="ChEBI" id="CHEBI:15378"/>
        <dbReference type="ChEBI" id="CHEBI:57451"/>
        <dbReference type="ChEBI" id="CHEBI:57453"/>
        <dbReference type="ChEBI" id="CHEBI:57783"/>
        <dbReference type="ChEBI" id="CHEBI:58349"/>
        <dbReference type="EC" id="1.5.1.3"/>
    </reaction>
</comment>
<evidence type="ECO:0000313" key="12">
    <source>
        <dbReference type="Proteomes" id="UP000199533"/>
    </source>
</evidence>
<dbReference type="PANTHER" id="PTHR48069:SF3">
    <property type="entry name" value="DIHYDROFOLATE REDUCTASE"/>
    <property type="match status" value="1"/>
</dbReference>
<gene>
    <name evidence="11" type="ORF">SAMN05216302_102330</name>
</gene>
<dbReference type="GO" id="GO:0046655">
    <property type="term" value="P:folic acid metabolic process"/>
    <property type="evidence" value="ECO:0007669"/>
    <property type="project" value="TreeGrafter"/>
</dbReference>
<accession>A0A1I4DW56</accession>
<evidence type="ECO:0000256" key="1">
    <source>
        <dbReference type="ARBA" id="ARBA00004903"/>
    </source>
</evidence>
<keyword evidence="5 8" id="KW-0521">NADP</keyword>
<dbReference type="Pfam" id="PF00186">
    <property type="entry name" value="DHFR_1"/>
    <property type="match status" value="1"/>
</dbReference>
<keyword evidence="12" id="KW-1185">Reference proteome</keyword>
<dbReference type="SUPFAM" id="SSF53597">
    <property type="entry name" value="Dihydrofolate reductase-like"/>
    <property type="match status" value="1"/>
</dbReference>
<evidence type="ECO:0000256" key="3">
    <source>
        <dbReference type="ARBA" id="ARBA00012856"/>
    </source>
</evidence>
<evidence type="ECO:0000256" key="4">
    <source>
        <dbReference type="ARBA" id="ARBA00022563"/>
    </source>
</evidence>
<comment type="similarity">
    <text evidence="2 8 9">Belongs to the dihydrofolate reductase family.</text>
</comment>
<dbReference type="PRINTS" id="PR00070">
    <property type="entry name" value="DHFR"/>
</dbReference>
<dbReference type="FunFam" id="3.40.430.10:FF:000001">
    <property type="entry name" value="Dihydrofolate reductase"/>
    <property type="match status" value="1"/>
</dbReference>
<dbReference type="InterPro" id="IPR012259">
    <property type="entry name" value="DHFR"/>
</dbReference>
<feature type="domain" description="DHFR" evidence="10">
    <location>
        <begin position="5"/>
        <end position="173"/>
    </location>
</feature>
<dbReference type="Proteomes" id="UP000199533">
    <property type="component" value="Unassembled WGS sequence"/>
</dbReference>
<keyword evidence="4 8" id="KW-0554">One-carbon metabolism</keyword>
<evidence type="ECO:0000256" key="8">
    <source>
        <dbReference type="PIRNR" id="PIRNR000194"/>
    </source>
</evidence>
<keyword evidence="6 8" id="KW-0560">Oxidoreductase</keyword>
<dbReference type="PROSITE" id="PS51330">
    <property type="entry name" value="DHFR_2"/>
    <property type="match status" value="1"/>
</dbReference>
<sequence>MSAPCLSILVAMAKNRVIGKNNGLPWHLPADLKRFKLLTMGHTIIMGRKTYESIGRPLPGRHNIIVTNQTDFDVAGATIVHSLEEALNISQPSDASSDKCEQFIIGGADLYQQTLALSLRMYITEIQQVFDGDTYFPEFDQNEWFEKSRERHFSEVKTAATPQLEYHFVIWERKKHN</sequence>
<dbReference type="GO" id="GO:0006730">
    <property type="term" value="P:one-carbon metabolic process"/>
    <property type="evidence" value="ECO:0007669"/>
    <property type="project" value="UniProtKB-KW"/>
</dbReference>
<evidence type="ECO:0000259" key="10">
    <source>
        <dbReference type="PROSITE" id="PS51330"/>
    </source>
</evidence>
<dbReference type="GO" id="GO:0046654">
    <property type="term" value="P:tetrahydrofolate biosynthetic process"/>
    <property type="evidence" value="ECO:0007669"/>
    <property type="project" value="UniProtKB-UniPathway"/>
</dbReference>
<dbReference type="Gene3D" id="3.40.430.10">
    <property type="entry name" value="Dihydrofolate Reductase, subunit A"/>
    <property type="match status" value="1"/>
</dbReference>
<name>A0A1I4DW56_9PROT</name>
<dbReference type="STRING" id="52441.SAMN05216302_102330"/>
<reference evidence="12" key="1">
    <citation type="submission" date="2016-10" db="EMBL/GenBank/DDBJ databases">
        <authorList>
            <person name="Varghese N."/>
            <person name="Submissions S."/>
        </authorList>
    </citation>
    <scope>NUCLEOTIDE SEQUENCE [LARGE SCALE GENOMIC DNA]</scope>
    <source>
        <strain evidence="12">Nm69</strain>
    </source>
</reference>
<evidence type="ECO:0000256" key="2">
    <source>
        <dbReference type="ARBA" id="ARBA00009539"/>
    </source>
</evidence>